<accession>A0A2N3U6T5</accession>
<evidence type="ECO:0000313" key="2">
    <source>
        <dbReference type="EMBL" id="PKV62455.1"/>
    </source>
</evidence>
<dbReference type="RefSeq" id="WP_180336467.1">
    <property type="nucleotide sequence ID" value="NZ_PJMU01000006.1"/>
</dbReference>
<evidence type="ECO:0000256" key="1">
    <source>
        <dbReference type="SAM" id="Phobius"/>
    </source>
</evidence>
<comment type="caution">
    <text evidence="2">The sequence shown here is derived from an EMBL/GenBank/DDBJ whole genome shotgun (WGS) entry which is preliminary data.</text>
</comment>
<dbReference type="AlphaFoldDB" id="A0A2N3U6T5"/>
<gene>
    <name evidence="2" type="ORF">BD749_3867</name>
</gene>
<dbReference type="EMBL" id="PJMU01000006">
    <property type="protein sequence ID" value="PKV62455.1"/>
    <property type="molecule type" value="Genomic_DNA"/>
</dbReference>
<dbReference type="Proteomes" id="UP000233782">
    <property type="component" value="Unassembled WGS sequence"/>
</dbReference>
<proteinExistence type="predicted"/>
<sequence length="255" mass="28977">METLPLYIHSTFVLTVLAAIYLFVKASSSRRLLFIMFAWLALTGTLAWTGFFEAPDALPPRFLVAVLPPLLCLVALFSTKQGRAWLDAFDLKTLTLLQTLRIPVELVLYGLFLHQLTPELMTFQGRNFDILSGITAPLVYYIVFVRNKWRSKLLFLWNVITFGILLFTVSNGILSAPSPVQQFAFEQPNVAVLLFPFIWLPAVVVPIAYFAHLISLRQLWKAYGRNSKFLSTLESDKQNHQRGKAYFPPGHSPEI</sequence>
<organism evidence="2 3">
    <name type="scientific">Pontibacter ramchanderi</name>
    <dbReference type="NCBI Taxonomy" id="1179743"/>
    <lineage>
        <taxon>Bacteria</taxon>
        <taxon>Pseudomonadati</taxon>
        <taxon>Bacteroidota</taxon>
        <taxon>Cytophagia</taxon>
        <taxon>Cytophagales</taxon>
        <taxon>Hymenobacteraceae</taxon>
        <taxon>Pontibacter</taxon>
    </lineage>
</organism>
<evidence type="ECO:0000313" key="3">
    <source>
        <dbReference type="Proteomes" id="UP000233782"/>
    </source>
</evidence>
<feature type="transmembrane region" description="Helical" evidence="1">
    <location>
        <begin position="128"/>
        <end position="146"/>
    </location>
</feature>
<reference evidence="2 3" key="1">
    <citation type="submission" date="2017-12" db="EMBL/GenBank/DDBJ databases">
        <title>Genomic Encyclopedia of Type Strains, Phase III (KMG-III): the genomes of soil and plant-associated and newly described type strains.</title>
        <authorList>
            <person name="Whitman W."/>
        </authorList>
    </citation>
    <scope>NUCLEOTIDE SEQUENCE [LARGE SCALE GENOMIC DNA]</scope>
    <source>
        <strain evidence="2 3">LP43</strain>
    </source>
</reference>
<feature type="transmembrane region" description="Helical" evidence="1">
    <location>
        <begin position="99"/>
        <end position="116"/>
    </location>
</feature>
<feature type="transmembrane region" description="Helical" evidence="1">
    <location>
        <begin position="153"/>
        <end position="174"/>
    </location>
</feature>
<keyword evidence="1" id="KW-1133">Transmembrane helix</keyword>
<name>A0A2N3U6T5_9BACT</name>
<feature type="transmembrane region" description="Helical" evidence="1">
    <location>
        <begin position="58"/>
        <end position="78"/>
    </location>
</feature>
<keyword evidence="1" id="KW-0472">Membrane</keyword>
<keyword evidence="3" id="KW-1185">Reference proteome</keyword>
<feature type="transmembrane region" description="Helical" evidence="1">
    <location>
        <begin position="31"/>
        <end position="52"/>
    </location>
</feature>
<protein>
    <submittedName>
        <fullName evidence="2">Uncharacterized protein</fullName>
    </submittedName>
</protein>
<feature type="transmembrane region" description="Helical" evidence="1">
    <location>
        <begin position="6"/>
        <end position="24"/>
    </location>
</feature>
<feature type="transmembrane region" description="Helical" evidence="1">
    <location>
        <begin position="194"/>
        <end position="216"/>
    </location>
</feature>
<keyword evidence="1" id="KW-0812">Transmembrane</keyword>